<gene>
    <name evidence="1" type="ORF">RQP52_35575</name>
</gene>
<dbReference type="RefSeq" id="WP_315956187.1">
    <property type="nucleotide sequence ID" value="NZ_JAWCUD010000025.1"/>
</dbReference>
<evidence type="ECO:0000313" key="2">
    <source>
        <dbReference type="Proteomes" id="UP001260980"/>
    </source>
</evidence>
<dbReference type="EMBL" id="JAWCUD010000025">
    <property type="protein sequence ID" value="MDU0206391.1"/>
    <property type="molecule type" value="Genomic_DNA"/>
</dbReference>
<dbReference type="Proteomes" id="UP001260980">
    <property type="component" value="Unassembled WGS sequence"/>
</dbReference>
<organism evidence="1 2">
    <name type="scientific">Paenibacillus violae</name>
    <dbReference type="NCBI Taxonomy" id="3077234"/>
    <lineage>
        <taxon>Bacteria</taxon>
        <taxon>Bacillati</taxon>
        <taxon>Bacillota</taxon>
        <taxon>Bacilli</taxon>
        <taxon>Bacillales</taxon>
        <taxon>Paenibacillaceae</taxon>
        <taxon>Paenibacillus</taxon>
    </lineage>
</organism>
<protein>
    <submittedName>
        <fullName evidence="1">Uncharacterized protein</fullName>
    </submittedName>
</protein>
<accession>A0ABU3RQ07</accession>
<comment type="caution">
    <text evidence="1">The sequence shown here is derived from an EMBL/GenBank/DDBJ whole genome shotgun (WGS) entry which is preliminary data.</text>
</comment>
<sequence>MRLIDTTLIGGAGPSISSTVAVFTATFSPDASVTFLFPASVNIDPAVN</sequence>
<evidence type="ECO:0000313" key="1">
    <source>
        <dbReference type="EMBL" id="MDU0206391.1"/>
    </source>
</evidence>
<keyword evidence="2" id="KW-1185">Reference proteome</keyword>
<name>A0ABU3RQ07_9BACL</name>
<proteinExistence type="predicted"/>
<reference evidence="1 2" key="1">
    <citation type="submission" date="2023-10" db="EMBL/GenBank/DDBJ databases">
        <title>Paenibacillus strain PFR10 Genome sequencing and assembly.</title>
        <authorList>
            <person name="Kim I."/>
        </authorList>
    </citation>
    <scope>NUCLEOTIDE SEQUENCE [LARGE SCALE GENOMIC DNA]</scope>
    <source>
        <strain evidence="1 2">PFR10</strain>
    </source>
</reference>